<keyword evidence="3" id="KW-1185">Reference proteome</keyword>
<reference evidence="2" key="2">
    <citation type="submission" date="2020-09" db="EMBL/GenBank/DDBJ databases">
        <authorList>
            <person name="Sun Q."/>
            <person name="Kim S."/>
        </authorList>
    </citation>
    <scope>NUCLEOTIDE SEQUENCE</scope>
    <source>
        <strain evidence="2">KCTC 23714</strain>
    </source>
</reference>
<proteinExistence type="predicted"/>
<feature type="domain" description="Glutamine amidotransferase" evidence="1">
    <location>
        <begin position="65"/>
        <end position="189"/>
    </location>
</feature>
<name>A0A918IXD0_9RHOB</name>
<dbReference type="Proteomes" id="UP000628984">
    <property type="component" value="Unassembled WGS sequence"/>
</dbReference>
<dbReference type="PANTHER" id="PTHR42695:SF5">
    <property type="entry name" value="GLUTAMINE AMIDOTRANSFERASE YLR126C-RELATED"/>
    <property type="match status" value="1"/>
</dbReference>
<dbReference type="Gene3D" id="3.40.50.880">
    <property type="match status" value="1"/>
</dbReference>
<gene>
    <name evidence="2" type="ORF">GCM10011452_26600</name>
</gene>
<evidence type="ECO:0000259" key="1">
    <source>
        <dbReference type="Pfam" id="PF00117"/>
    </source>
</evidence>
<dbReference type="EMBL" id="BMYQ01000008">
    <property type="protein sequence ID" value="GGW36762.1"/>
    <property type="molecule type" value="Genomic_DNA"/>
</dbReference>
<dbReference type="CDD" id="cd01741">
    <property type="entry name" value="GATase1_1"/>
    <property type="match status" value="1"/>
</dbReference>
<evidence type="ECO:0000313" key="3">
    <source>
        <dbReference type="Proteomes" id="UP000628984"/>
    </source>
</evidence>
<protein>
    <submittedName>
        <fullName evidence="2">Glutamine amidotransferase</fullName>
    </submittedName>
</protein>
<dbReference type="AlphaFoldDB" id="A0A918IXD0"/>
<dbReference type="GO" id="GO:0005829">
    <property type="term" value="C:cytosol"/>
    <property type="evidence" value="ECO:0007669"/>
    <property type="project" value="TreeGrafter"/>
</dbReference>
<accession>A0A918IXD0</accession>
<dbReference type="Pfam" id="PF00117">
    <property type="entry name" value="GATase"/>
    <property type="match status" value="1"/>
</dbReference>
<sequence>MLHCKNIKFGTPMLIGILQTGQSPDVLIEASGDYPDMFMRLLGDQGLTFRTYRVLDMQFPASVAECDGWLITGSRFGVYEDHAFIPPLEAFIREAYAKAVPMVGVCFGHQIIAQALGGRVEKFAGGWSVGPTEYDFGGRSIRLNAWHQDQVVEKPAVAEVAGCNDFCQNAALVYGDRIFTVQAHPEFRSEFVDGLMKTRGKGVVPDALMAKAGARLDLPLDDQILARQIADFFKAPRQAA</sequence>
<reference evidence="2" key="1">
    <citation type="journal article" date="2014" name="Int. J. Syst. Evol. Microbiol.">
        <title>Complete genome sequence of Corynebacterium casei LMG S-19264T (=DSM 44701T), isolated from a smear-ripened cheese.</title>
        <authorList>
            <consortium name="US DOE Joint Genome Institute (JGI-PGF)"/>
            <person name="Walter F."/>
            <person name="Albersmeier A."/>
            <person name="Kalinowski J."/>
            <person name="Ruckert C."/>
        </authorList>
    </citation>
    <scope>NUCLEOTIDE SEQUENCE</scope>
    <source>
        <strain evidence="2">KCTC 23714</strain>
    </source>
</reference>
<dbReference type="PROSITE" id="PS51273">
    <property type="entry name" value="GATASE_TYPE_1"/>
    <property type="match status" value="1"/>
</dbReference>
<dbReference type="SUPFAM" id="SSF52317">
    <property type="entry name" value="Class I glutamine amidotransferase-like"/>
    <property type="match status" value="1"/>
</dbReference>
<dbReference type="PANTHER" id="PTHR42695">
    <property type="entry name" value="GLUTAMINE AMIDOTRANSFERASE YLR126C-RELATED"/>
    <property type="match status" value="1"/>
</dbReference>
<dbReference type="InterPro" id="IPR017926">
    <property type="entry name" value="GATASE"/>
</dbReference>
<keyword evidence="2" id="KW-0315">Glutamine amidotransferase</keyword>
<comment type="caution">
    <text evidence="2">The sequence shown here is derived from an EMBL/GenBank/DDBJ whole genome shotgun (WGS) entry which is preliminary data.</text>
</comment>
<evidence type="ECO:0000313" key="2">
    <source>
        <dbReference type="EMBL" id="GGW36762.1"/>
    </source>
</evidence>
<organism evidence="2 3">
    <name type="scientific">Gemmobacter lanyuensis</name>
    <dbReference type="NCBI Taxonomy" id="1054497"/>
    <lineage>
        <taxon>Bacteria</taxon>
        <taxon>Pseudomonadati</taxon>
        <taxon>Pseudomonadota</taxon>
        <taxon>Alphaproteobacteria</taxon>
        <taxon>Rhodobacterales</taxon>
        <taxon>Paracoccaceae</taxon>
        <taxon>Gemmobacter</taxon>
    </lineage>
</organism>
<dbReference type="InterPro" id="IPR029062">
    <property type="entry name" value="Class_I_gatase-like"/>
</dbReference>
<dbReference type="InterPro" id="IPR044992">
    <property type="entry name" value="ChyE-like"/>
</dbReference>